<reference evidence="2" key="2">
    <citation type="journal article" date="2024" name="Environ. Microbiol.">
        <title>Genome analysis and description of Tunturibacter gen. nov. expands the diversity of Terriglobia in tundra soils.</title>
        <authorList>
            <person name="Messyasz A."/>
            <person name="Mannisto M.K."/>
            <person name="Kerkhof L.J."/>
            <person name="Haggblom M.M."/>
        </authorList>
    </citation>
    <scope>NUCLEOTIDE SEQUENCE</scope>
    <source>
        <strain evidence="2">X5P6</strain>
    </source>
</reference>
<feature type="region of interest" description="Disordered" evidence="1">
    <location>
        <begin position="26"/>
        <end position="56"/>
    </location>
</feature>
<gene>
    <name evidence="2" type="ORF">RBB77_18040</name>
</gene>
<organism evidence="2">
    <name type="scientific">Tunturiibacter psychrotolerans</name>
    <dbReference type="NCBI Taxonomy" id="3069686"/>
    <lineage>
        <taxon>Bacteria</taxon>
        <taxon>Pseudomonadati</taxon>
        <taxon>Acidobacteriota</taxon>
        <taxon>Terriglobia</taxon>
        <taxon>Terriglobales</taxon>
        <taxon>Acidobacteriaceae</taxon>
        <taxon>Tunturiibacter</taxon>
    </lineage>
</organism>
<dbReference type="AlphaFoldDB" id="A0AAU7ZMX9"/>
<dbReference type="RefSeq" id="WP_353063165.1">
    <property type="nucleotide sequence ID" value="NZ_CP132942.1"/>
</dbReference>
<dbReference type="KEGG" id="tpsc:RBB77_18040"/>
<evidence type="ECO:0000313" key="2">
    <source>
        <dbReference type="EMBL" id="XCB32324.1"/>
    </source>
</evidence>
<evidence type="ECO:0000256" key="1">
    <source>
        <dbReference type="SAM" id="MobiDB-lite"/>
    </source>
</evidence>
<name>A0AAU7ZMX9_9BACT</name>
<protein>
    <submittedName>
        <fullName evidence="2">Uncharacterized protein</fullName>
    </submittedName>
</protein>
<proteinExistence type="predicted"/>
<accession>A0AAU7ZMX9</accession>
<reference evidence="2" key="1">
    <citation type="submission" date="2023-08" db="EMBL/GenBank/DDBJ databases">
        <authorList>
            <person name="Messyasz A."/>
            <person name="Mannisto M.K."/>
            <person name="Kerkhof L.J."/>
            <person name="Haggblom M."/>
        </authorList>
    </citation>
    <scope>NUCLEOTIDE SEQUENCE</scope>
    <source>
        <strain evidence="2">X5P6</strain>
    </source>
</reference>
<sequence>MRTKASFPPQIVGSFGFSPQIQRTACGPEVAPTPKTAPPMAEATMGPDVATTVAAA</sequence>
<dbReference type="EMBL" id="CP132942">
    <property type="protein sequence ID" value="XCB32324.1"/>
    <property type="molecule type" value="Genomic_DNA"/>
</dbReference>